<proteinExistence type="inferred from homology"/>
<keyword evidence="1 8" id="KW-0645">Protease</keyword>
<dbReference type="Gene3D" id="3.30.2010.10">
    <property type="entry name" value="Metalloproteases ('zincins'), catalytic domain"/>
    <property type="match status" value="1"/>
</dbReference>
<feature type="active site" description="Proton donor" evidence="6">
    <location>
        <position position="327"/>
    </location>
</feature>
<evidence type="ECO:0000256" key="1">
    <source>
        <dbReference type="ARBA" id="ARBA00022670"/>
    </source>
</evidence>
<protein>
    <recommendedName>
        <fullName evidence="14">Peptidase M48</fullName>
    </recommendedName>
</protein>
<dbReference type="KEGG" id="ery:CP97_04120"/>
<keyword evidence="13" id="KW-1185">Reference proteome</keyword>
<dbReference type="OrthoDB" id="9781930at2"/>
<dbReference type="PANTHER" id="PTHR10120">
    <property type="entry name" value="CAAX PRENYL PROTEASE 1"/>
    <property type="match status" value="1"/>
</dbReference>
<dbReference type="GO" id="GO:0046872">
    <property type="term" value="F:metal ion binding"/>
    <property type="evidence" value="ECO:0007669"/>
    <property type="project" value="UniProtKB-KW"/>
</dbReference>
<evidence type="ECO:0000256" key="9">
    <source>
        <dbReference type="SAM" id="Phobius"/>
    </source>
</evidence>
<evidence type="ECO:0000256" key="6">
    <source>
        <dbReference type="PIRSR" id="PIRSR627057-1"/>
    </source>
</evidence>
<feature type="active site" evidence="6">
    <location>
        <position position="247"/>
    </location>
</feature>
<organism evidence="12 13">
    <name type="scientific">Aurantiacibacter atlanticus</name>
    <dbReference type="NCBI Taxonomy" id="1648404"/>
    <lineage>
        <taxon>Bacteria</taxon>
        <taxon>Pseudomonadati</taxon>
        <taxon>Pseudomonadota</taxon>
        <taxon>Alphaproteobacteria</taxon>
        <taxon>Sphingomonadales</taxon>
        <taxon>Erythrobacteraceae</taxon>
        <taxon>Aurantiacibacter</taxon>
    </lineage>
</organism>
<feature type="domain" description="Peptidase M48" evidence="10">
    <location>
        <begin position="178"/>
        <end position="379"/>
    </location>
</feature>
<keyword evidence="4 7" id="KW-0862">Zinc</keyword>
<dbReference type="Pfam" id="PF01435">
    <property type="entry name" value="Peptidase_M48"/>
    <property type="match status" value="1"/>
</dbReference>
<name>A0A0H4VA94_9SPHN</name>
<keyword evidence="2 7" id="KW-0479">Metal-binding</keyword>
<dbReference type="RefSeq" id="WP_048884909.1">
    <property type="nucleotide sequence ID" value="NZ_CP011310.1"/>
</dbReference>
<gene>
    <name evidence="12" type="ORF">CP97_04120</name>
</gene>
<dbReference type="AlphaFoldDB" id="A0A0H4VA94"/>
<keyword evidence="9" id="KW-0472">Membrane</keyword>
<feature type="binding site" evidence="7">
    <location>
        <position position="246"/>
    </location>
    <ligand>
        <name>Zn(2+)</name>
        <dbReference type="ChEBI" id="CHEBI:29105"/>
        <note>catalytic</note>
    </ligand>
</feature>
<evidence type="ECO:0000259" key="10">
    <source>
        <dbReference type="Pfam" id="PF01435"/>
    </source>
</evidence>
<keyword evidence="9" id="KW-0812">Transmembrane</keyword>
<keyword evidence="5 8" id="KW-0482">Metalloprotease</keyword>
<evidence type="ECO:0000256" key="7">
    <source>
        <dbReference type="PIRSR" id="PIRSR627057-2"/>
    </source>
</evidence>
<comment type="similarity">
    <text evidence="8">Belongs to the peptidase M48 family.</text>
</comment>
<dbReference type="Proteomes" id="UP000059113">
    <property type="component" value="Chromosome"/>
</dbReference>
<dbReference type="GO" id="GO:0004222">
    <property type="term" value="F:metalloendopeptidase activity"/>
    <property type="evidence" value="ECO:0007669"/>
    <property type="project" value="InterPro"/>
</dbReference>
<accession>A0A0H4VA94</accession>
<dbReference type="CDD" id="cd07343">
    <property type="entry name" value="M48A_Zmpste24p_like"/>
    <property type="match status" value="1"/>
</dbReference>
<evidence type="ECO:0008006" key="14">
    <source>
        <dbReference type="Google" id="ProtNLM"/>
    </source>
</evidence>
<dbReference type="STRING" id="1648404.CP97_04120"/>
<reference evidence="13" key="2">
    <citation type="submission" date="2015-04" db="EMBL/GenBank/DDBJ databases">
        <title>The complete genome sequence of Erythrobacter sp. s21-N3.</title>
        <authorList>
            <person name="Zhuang L."/>
            <person name="Liu Y."/>
            <person name="Shao Z."/>
        </authorList>
    </citation>
    <scope>NUCLEOTIDE SEQUENCE [LARGE SCALE GENOMIC DNA]</scope>
    <source>
        <strain evidence="13">s21-N3</strain>
    </source>
</reference>
<dbReference type="EMBL" id="CP011310">
    <property type="protein sequence ID" value="AKQ41395.1"/>
    <property type="molecule type" value="Genomic_DNA"/>
</dbReference>
<dbReference type="GO" id="GO:0071586">
    <property type="term" value="P:CAAX-box protein processing"/>
    <property type="evidence" value="ECO:0007669"/>
    <property type="project" value="InterPro"/>
</dbReference>
<dbReference type="InterPro" id="IPR001915">
    <property type="entry name" value="Peptidase_M48"/>
</dbReference>
<evidence type="ECO:0000256" key="5">
    <source>
        <dbReference type="ARBA" id="ARBA00023049"/>
    </source>
</evidence>
<evidence type="ECO:0000259" key="11">
    <source>
        <dbReference type="Pfam" id="PF16491"/>
    </source>
</evidence>
<keyword evidence="3 8" id="KW-0378">Hydrolase</keyword>
<dbReference type="PATRIC" id="fig|1648404.4.peg.866"/>
<feature type="transmembrane region" description="Helical" evidence="9">
    <location>
        <begin position="71"/>
        <end position="91"/>
    </location>
</feature>
<feature type="transmembrane region" description="Helical" evidence="9">
    <location>
        <begin position="111"/>
        <end position="137"/>
    </location>
</feature>
<sequence length="389" mass="42634">MALDPQTATQAYIDTLSREELELARDYTTGNHWLILAGLLVSVLVTWIIVRSGILDLVAGKLARRSVALRNFLLAAVFITVDSLLLLPYTIYEEWWREVQYGRTNQPLGDFLAQGAIGIVLTIVIGALLLLGIYWLIRKTGRLWWAWSGALVAGGAAFLLLLSPVLIEPLFNQYEPIPDSDVRDAVLALATEAGVPQDRVFMYDGSRQSNNLTANVSGVGSNARIAISDVAMGDASLDEVKAVTGHEIGHYMLGHIWRALAVLSMLAIAIFWLTARLYPWFARRFGTDAPLEDIRGVPVFAFVLGLLFTLAQPITNTLTRISESEADAYSLETVGLPDGLAGALIKTAEYRYPLAGPLEQAIFYTHPSVESRVRAAMEWKAANTTSSAE</sequence>
<evidence type="ECO:0000256" key="2">
    <source>
        <dbReference type="ARBA" id="ARBA00022723"/>
    </source>
</evidence>
<comment type="cofactor">
    <cofactor evidence="7 8">
        <name>Zn(2+)</name>
        <dbReference type="ChEBI" id="CHEBI:29105"/>
    </cofactor>
    <text evidence="7 8">Binds 1 zinc ion per subunit.</text>
</comment>
<reference evidence="12 13" key="1">
    <citation type="journal article" date="2015" name="Int. J. Syst. Evol. Microbiol.">
        <title>Erythrobacter atlanticus sp. nov., a bacterium from ocean sediment able to degrade polycyclic aromatic hydrocarbons.</title>
        <authorList>
            <person name="Zhuang L."/>
            <person name="Liu Y."/>
            <person name="Wang L."/>
            <person name="Wang W."/>
            <person name="Shao Z."/>
        </authorList>
    </citation>
    <scope>NUCLEOTIDE SEQUENCE [LARGE SCALE GENOMIC DNA]</scope>
    <source>
        <strain evidence="13">s21-N3</strain>
    </source>
</reference>
<feature type="transmembrane region" description="Helical" evidence="9">
    <location>
        <begin position="256"/>
        <end position="275"/>
    </location>
</feature>
<evidence type="ECO:0000256" key="8">
    <source>
        <dbReference type="RuleBase" id="RU003983"/>
    </source>
</evidence>
<evidence type="ECO:0000256" key="4">
    <source>
        <dbReference type="ARBA" id="ARBA00022833"/>
    </source>
</evidence>
<dbReference type="Pfam" id="PF16491">
    <property type="entry name" value="Peptidase_M48_N"/>
    <property type="match status" value="1"/>
</dbReference>
<feature type="binding site" evidence="7">
    <location>
        <position position="250"/>
    </location>
    <ligand>
        <name>Zn(2+)</name>
        <dbReference type="ChEBI" id="CHEBI:29105"/>
        <note>catalytic</note>
    </ligand>
</feature>
<evidence type="ECO:0000256" key="3">
    <source>
        <dbReference type="ARBA" id="ARBA00022801"/>
    </source>
</evidence>
<feature type="transmembrane region" description="Helical" evidence="9">
    <location>
        <begin position="296"/>
        <end position="314"/>
    </location>
</feature>
<feature type="transmembrane region" description="Helical" evidence="9">
    <location>
        <begin position="144"/>
        <end position="167"/>
    </location>
</feature>
<feature type="transmembrane region" description="Helical" evidence="9">
    <location>
        <begin position="32"/>
        <end position="50"/>
    </location>
</feature>
<feature type="domain" description="CAAX prenyl protease 1 N-terminal" evidence="11">
    <location>
        <begin position="11"/>
        <end position="173"/>
    </location>
</feature>
<dbReference type="InterPro" id="IPR032456">
    <property type="entry name" value="Peptidase_M48_N"/>
</dbReference>
<evidence type="ECO:0000313" key="13">
    <source>
        <dbReference type="Proteomes" id="UP000059113"/>
    </source>
</evidence>
<keyword evidence="9" id="KW-1133">Transmembrane helix</keyword>
<evidence type="ECO:0000313" key="12">
    <source>
        <dbReference type="EMBL" id="AKQ41395.1"/>
    </source>
</evidence>
<dbReference type="InterPro" id="IPR027057">
    <property type="entry name" value="CAXX_Prtase_1"/>
</dbReference>
<feature type="binding site" evidence="7">
    <location>
        <position position="323"/>
    </location>
    <ligand>
        <name>Zn(2+)</name>
        <dbReference type="ChEBI" id="CHEBI:29105"/>
        <note>catalytic</note>
    </ligand>
</feature>